<feature type="transmembrane region" description="Helical" evidence="1">
    <location>
        <begin position="514"/>
        <end position="535"/>
    </location>
</feature>
<evidence type="ECO:0000256" key="1">
    <source>
        <dbReference type="SAM" id="Phobius"/>
    </source>
</evidence>
<dbReference type="InterPro" id="IPR026898">
    <property type="entry name" value="PrsW"/>
</dbReference>
<feature type="transmembrane region" description="Helical" evidence="1">
    <location>
        <begin position="291"/>
        <end position="312"/>
    </location>
</feature>
<evidence type="ECO:0008006" key="4">
    <source>
        <dbReference type="Google" id="ProtNLM"/>
    </source>
</evidence>
<dbReference type="RefSeq" id="WP_146852986.1">
    <property type="nucleotide sequence ID" value="NZ_BKAG01000035.1"/>
</dbReference>
<feature type="transmembrane region" description="Helical" evidence="1">
    <location>
        <begin position="457"/>
        <end position="475"/>
    </location>
</feature>
<dbReference type="AlphaFoldDB" id="A0A512MDH0"/>
<sequence length="545" mass="60949">MIKGWRATLHYWSRRRDVLKKLSIGIVLGAFFLSWIIVRVQPQQAGPLTMVDPIEQSIRNEWQRLLHATEPAPRDLTHWLRKLMPSLPLLTEALETADAPTWDEYQKTGKVLAYEVRPLLATHLPDPAAQKLAEDYLAACLAEKDQIGRDAAARVAALAGQEKPPPYANELHASLLLRVDHDQEGMAAMLREGQLFEGTAKVRETALRLALNLKDADALRTMHEQGWLATTPPILEHEAGVILGDLGMQWTGLFKHRMESLPFSALMMTIIAAGLWYVLLVQHAPKMPWRWSWPVAPIVAGIASIWPTVSMIAWQEDTLGINEELVTFPYDLWHLIIGVGFREEICKLALAALFMPWLLHRRLQSLALMTGAFVGLGFALEENVDYYQDYGSGVALTRFLSANFMHVACTGLTTQALYEMLRSRFGHAQHFIITFATVVTAHAVYDYNAPAITGLSGYLPMLVLAMLAWQFWDVVEDQHPHSRQTIAPAAIFLIGSAVVIAISLILTAVRDSDWQSVLAAAMNCVSILPVAVIYWRRFEGGLSAR</sequence>
<dbReference type="Proteomes" id="UP000321577">
    <property type="component" value="Unassembled WGS sequence"/>
</dbReference>
<feature type="transmembrane region" description="Helical" evidence="1">
    <location>
        <begin position="487"/>
        <end position="508"/>
    </location>
</feature>
<protein>
    <recommendedName>
        <fullName evidence="4">Protease PrsW</fullName>
    </recommendedName>
</protein>
<feature type="transmembrane region" description="Helical" evidence="1">
    <location>
        <begin position="261"/>
        <end position="279"/>
    </location>
</feature>
<evidence type="ECO:0000313" key="2">
    <source>
        <dbReference type="EMBL" id="GEP44742.1"/>
    </source>
</evidence>
<keyword evidence="1" id="KW-0472">Membrane</keyword>
<evidence type="ECO:0000313" key="3">
    <source>
        <dbReference type="Proteomes" id="UP000321577"/>
    </source>
</evidence>
<proteinExistence type="predicted"/>
<feature type="transmembrane region" description="Helical" evidence="1">
    <location>
        <begin position="363"/>
        <end position="380"/>
    </location>
</feature>
<organism evidence="2 3">
    <name type="scientific">Brevifollis gellanilyticus</name>
    <dbReference type="NCBI Taxonomy" id="748831"/>
    <lineage>
        <taxon>Bacteria</taxon>
        <taxon>Pseudomonadati</taxon>
        <taxon>Verrucomicrobiota</taxon>
        <taxon>Verrucomicrobiia</taxon>
        <taxon>Verrucomicrobiales</taxon>
        <taxon>Verrucomicrobiaceae</taxon>
    </lineage>
</organism>
<feature type="transmembrane region" description="Helical" evidence="1">
    <location>
        <begin position="425"/>
        <end position="445"/>
    </location>
</feature>
<gene>
    <name evidence="2" type="ORF">BGE01nite_40330</name>
</gene>
<keyword evidence="3" id="KW-1185">Reference proteome</keyword>
<dbReference type="OrthoDB" id="192089at2"/>
<dbReference type="Pfam" id="PF13367">
    <property type="entry name" value="PrsW-protease"/>
    <property type="match status" value="1"/>
</dbReference>
<keyword evidence="1" id="KW-1133">Transmembrane helix</keyword>
<name>A0A512MDH0_9BACT</name>
<accession>A0A512MDH0</accession>
<feature type="transmembrane region" description="Helical" evidence="1">
    <location>
        <begin position="21"/>
        <end position="38"/>
    </location>
</feature>
<keyword evidence="1" id="KW-0812">Transmembrane</keyword>
<feature type="transmembrane region" description="Helical" evidence="1">
    <location>
        <begin position="400"/>
        <end position="418"/>
    </location>
</feature>
<comment type="caution">
    <text evidence="2">The sequence shown here is derived from an EMBL/GenBank/DDBJ whole genome shotgun (WGS) entry which is preliminary data.</text>
</comment>
<dbReference type="GO" id="GO:0008233">
    <property type="term" value="F:peptidase activity"/>
    <property type="evidence" value="ECO:0007669"/>
    <property type="project" value="InterPro"/>
</dbReference>
<dbReference type="EMBL" id="BKAG01000035">
    <property type="protein sequence ID" value="GEP44742.1"/>
    <property type="molecule type" value="Genomic_DNA"/>
</dbReference>
<reference evidence="2 3" key="1">
    <citation type="submission" date="2019-07" db="EMBL/GenBank/DDBJ databases">
        <title>Whole genome shotgun sequence of Brevifollis gellanilyticus NBRC 108608.</title>
        <authorList>
            <person name="Hosoyama A."/>
            <person name="Uohara A."/>
            <person name="Ohji S."/>
            <person name="Ichikawa N."/>
        </authorList>
    </citation>
    <scope>NUCLEOTIDE SEQUENCE [LARGE SCALE GENOMIC DNA]</scope>
    <source>
        <strain evidence="2 3">NBRC 108608</strain>
    </source>
</reference>